<name>A0AAV7FAG6_ARIFI</name>
<dbReference type="AlphaFoldDB" id="A0AAV7FAG6"/>
<gene>
    <name evidence="7" type="ORF">H6P81_002487</name>
</gene>
<keyword evidence="4 5" id="KW-0732">Signal</keyword>
<protein>
    <recommendedName>
        <fullName evidence="6">Peptidase A1 domain-containing protein</fullName>
    </recommendedName>
</protein>
<dbReference type="PANTHER" id="PTHR47965:SF22">
    <property type="entry name" value="EUKARYOTIC ASPARTYL PROTEASE FAMILY PROTEIN"/>
    <property type="match status" value="1"/>
</dbReference>
<dbReference type="CDD" id="cd05489">
    <property type="entry name" value="xylanase_inhibitor_I_like"/>
    <property type="match status" value="1"/>
</dbReference>
<evidence type="ECO:0000259" key="6">
    <source>
        <dbReference type="PROSITE" id="PS51767"/>
    </source>
</evidence>
<dbReference type="InterPro" id="IPR033868">
    <property type="entry name" value="Xylanase_inhibitor_I-like"/>
</dbReference>
<proteinExistence type="inferred from homology"/>
<evidence type="ECO:0000256" key="5">
    <source>
        <dbReference type="SAM" id="SignalP"/>
    </source>
</evidence>
<evidence type="ECO:0000256" key="3">
    <source>
        <dbReference type="ARBA" id="ARBA00022525"/>
    </source>
</evidence>
<evidence type="ECO:0000313" key="7">
    <source>
        <dbReference type="EMBL" id="KAG9457979.1"/>
    </source>
</evidence>
<comment type="caution">
    <text evidence="7">The sequence shown here is derived from an EMBL/GenBank/DDBJ whole genome shotgun (WGS) entry which is preliminary data.</text>
</comment>
<accession>A0AAV7FAG6</accession>
<dbReference type="PANTHER" id="PTHR47965">
    <property type="entry name" value="ASPARTYL PROTEASE-RELATED"/>
    <property type="match status" value="1"/>
</dbReference>
<dbReference type="FunFam" id="2.40.70.10:FF:000041">
    <property type="entry name" value="Basic 7S globulin"/>
    <property type="match status" value="1"/>
</dbReference>
<dbReference type="SUPFAM" id="SSF50630">
    <property type="entry name" value="Acid proteases"/>
    <property type="match status" value="1"/>
</dbReference>
<sequence length="456" mass="48481">MALSFLKIRFLLLCTLSALLLLCLSVAHAGPPARRPRPLLRPPQLLLPVVKDEATNQYVTTGLALGDPPVPRKLVVDLGGRFLWVDCESGYLSRAYRPGRCMSPECALAASGGCHSCLAGPRPGCNNNTCSLFPENPITNRNAVGELAEDRLSLQLTVTPQNGTRAPSGPFVVFPRVLFSCAPALLTRGLAPGAQGTVGLGRSRIALPTQLTTSQFKIPPIFALCLSPSAPSPGVVFFGAGPYTFLPGKDLSTALTYTPLFINPVSTVRGPTHGEPSDEYFVLLQSILVNGRRVPVNESLLSVDGQGRGGTKVSTVTRFTTLESSIYHPFVKAFFQEAASMGLVRVRSVAPFGACFGAGNVTWQRAGPVVPAVDLVLDGENTTWRIFGANSVVQVGRDVLCLAFVDGGANPRTSVVIGGHQLEDNLLQFDLVNSRLGITPSLLFAQTSCANFRANV</sequence>
<dbReference type="Pfam" id="PF14541">
    <property type="entry name" value="TAXi_C"/>
    <property type="match status" value="1"/>
</dbReference>
<dbReference type="Pfam" id="PF14543">
    <property type="entry name" value="TAXi_N"/>
    <property type="match status" value="1"/>
</dbReference>
<feature type="signal peptide" evidence="5">
    <location>
        <begin position="1"/>
        <end position="29"/>
    </location>
</feature>
<dbReference type="GO" id="GO:0005576">
    <property type="term" value="C:extracellular region"/>
    <property type="evidence" value="ECO:0007669"/>
    <property type="project" value="UniProtKB-SubCell"/>
</dbReference>
<dbReference type="InterPro" id="IPR033121">
    <property type="entry name" value="PEPTIDASE_A1"/>
</dbReference>
<evidence type="ECO:0000313" key="8">
    <source>
        <dbReference type="Proteomes" id="UP000825729"/>
    </source>
</evidence>
<organism evidence="7 8">
    <name type="scientific">Aristolochia fimbriata</name>
    <name type="common">White veined hardy Dutchman's pipe vine</name>
    <dbReference type="NCBI Taxonomy" id="158543"/>
    <lineage>
        <taxon>Eukaryota</taxon>
        <taxon>Viridiplantae</taxon>
        <taxon>Streptophyta</taxon>
        <taxon>Embryophyta</taxon>
        <taxon>Tracheophyta</taxon>
        <taxon>Spermatophyta</taxon>
        <taxon>Magnoliopsida</taxon>
        <taxon>Magnoliidae</taxon>
        <taxon>Piperales</taxon>
        <taxon>Aristolochiaceae</taxon>
        <taxon>Aristolochia</taxon>
    </lineage>
</organism>
<keyword evidence="3" id="KW-0964">Secreted</keyword>
<reference evidence="7 8" key="1">
    <citation type="submission" date="2021-07" db="EMBL/GenBank/DDBJ databases">
        <title>The Aristolochia fimbriata genome: insights into angiosperm evolution, floral development and chemical biosynthesis.</title>
        <authorList>
            <person name="Jiao Y."/>
        </authorList>
    </citation>
    <scope>NUCLEOTIDE SEQUENCE [LARGE SCALE GENOMIC DNA]</scope>
    <source>
        <strain evidence="7">IBCAS-2021</strain>
        <tissue evidence="7">Leaf</tissue>
    </source>
</reference>
<evidence type="ECO:0000256" key="4">
    <source>
        <dbReference type="ARBA" id="ARBA00022729"/>
    </source>
</evidence>
<dbReference type="FunFam" id="2.40.70.10:FF:000045">
    <property type="entry name" value="Basic 7S globulin"/>
    <property type="match status" value="1"/>
</dbReference>
<keyword evidence="8" id="KW-1185">Reference proteome</keyword>
<dbReference type="InterPro" id="IPR032861">
    <property type="entry name" value="TAXi_N"/>
</dbReference>
<dbReference type="Gene3D" id="2.40.70.10">
    <property type="entry name" value="Acid Proteases"/>
    <property type="match status" value="2"/>
</dbReference>
<evidence type="ECO:0000256" key="2">
    <source>
        <dbReference type="ARBA" id="ARBA00007447"/>
    </source>
</evidence>
<dbReference type="Proteomes" id="UP000825729">
    <property type="component" value="Unassembled WGS sequence"/>
</dbReference>
<feature type="chain" id="PRO_5043787256" description="Peptidase A1 domain-containing protein" evidence="5">
    <location>
        <begin position="30"/>
        <end position="456"/>
    </location>
</feature>
<dbReference type="GO" id="GO:0006508">
    <property type="term" value="P:proteolysis"/>
    <property type="evidence" value="ECO:0007669"/>
    <property type="project" value="InterPro"/>
</dbReference>
<feature type="domain" description="Peptidase A1" evidence="6">
    <location>
        <begin position="59"/>
        <end position="439"/>
    </location>
</feature>
<dbReference type="EMBL" id="JAINDJ010000002">
    <property type="protein sequence ID" value="KAG9457979.1"/>
    <property type="molecule type" value="Genomic_DNA"/>
</dbReference>
<dbReference type="InterPro" id="IPR032799">
    <property type="entry name" value="TAXi_C"/>
</dbReference>
<comment type="similarity">
    <text evidence="2">Belongs to the peptidase A1 family.</text>
</comment>
<dbReference type="PROSITE" id="PS51767">
    <property type="entry name" value="PEPTIDASE_A1"/>
    <property type="match status" value="1"/>
</dbReference>
<dbReference type="InterPro" id="IPR021109">
    <property type="entry name" value="Peptidase_aspartic_dom_sf"/>
</dbReference>
<comment type="subcellular location">
    <subcellularLocation>
        <location evidence="1">Secreted</location>
        <location evidence="1">Extracellular space</location>
    </subcellularLocation>
</comment>
<dbReference type="InterPro" id="IPR001461">
    <property type="entry name" value="Aspartic_peptidase_A1"/>
</dbReference>
<evidence type="ECO:0000256" key="1">
    <source>
        <dbReference type="ARBA" id="ARBA00004239"/>
    </source>
</evidence>
<dbReference type="GO" id="GO:0004190">
    <property type="term" value="F:aspartic-type endopeptidase activity"/>
    <property type="evidence" value="ECO:0007669"/>
    <property type="project" value="InterPro"/>
</dbReference>